<protein>
    <recommendedName>
        <fullName evidence="3">GDP/GTP exchange factor Sec2 N-terminal domain-containing protein</fullName>
    </recommendedName>
</protein>
<dbReference type="CDD" id="cd21044">
    <property type="entry name" value="Rab11BD_RAB3IP_like"/>
    <property type="match status" value="1"/>
</dbReference>
<name>A0A8H7UEB5_MORIS</name>
<feature type="compositionally biased region" description="Polar residues" evidence="2">
    <location>
        <begin position="180"/>
        <end position="194"/>
    </location>
</feature>
<accession>A0A8H7UEB5</accession>
<dbReference type="Proteomes" id="UP000654370">
    <property type="component" value="Unassembled WGS sequence"/>
</dbReference>
<dbReference type="GO" id="GO:0005085">
    <property type="term" value="F:guanyl-nucleotide exchange factor activity"/>
    <property type="evidence" value="ECO:0007669"/>
    <property type="project" value="InterPro"/>
</dbReference>
<dbReference type="AlphaFoldDB" id="A0A8H7UEB5"/>
<dbReference type="InterPro" id="IPR009449">
    <property type="entry name" value="Sec2_N"/>
</dbReference>
<evidence type="ECO:0000313" key="4">
    <source>
        <dbReference type="EMBL" id="KAG2179810.1"/>
    </source>
</evidence>
<evidence type="ECO:0000313" key="5">
    <source>
        <dbReference type="Proteomes" id="UP000654370"/>
    </source>
</evidence>
<feature type="region of interest" description="Disordered" evidence="2">
    <location>
        <begin position="166"/>
        <end position="205"/>
    </location>
</feature>
<feature type="domain" description="GDP/GTP exchange factor Sec2 N-terminal" evidence="3">
    <location>
        <begin position="205"/>
        <end position="326"/>
    </location>
</feature>
<reference evidence="4" key="1">
    <citation type="submission" date="2020-12" db="EMBL/GenBank/DDBJ databases">
        <title>Metabolic potential, ecology and presence of endohyphal bacteria is reflected in genomic diversity of Mucoromycotina.</title>
        <authorList>
            <person name="Muszewska A."/>
            <person name="Okrasinska A."/>
            <person name="Steczkiewicz K."/>
            <person name="Drgas O."/>
            <person name="Orlowska M."/>
            <person name="Perlinska-Lenart U."/>
            <person name="Aleksandrzak-Piekarczyk T."/>
            <person name="Szatraj K."/>
            <person name="Zielenkiewicz U."/>
            <person name="Pilsyk S."/>
            <person name="Malc E."/>
            <person name="Mieczkowski P."/>
            <person name="Kruszewska J.S."/>
            <person name="Biernat P."/>
            <person name="Pawlowska J."/>
        </authorList>
    </citation>
    <scope>NUCLEOTIDE SEQUENCE</scope>
    <source>
        <strain evidence="4">WA0000067209</strain>
    </source>
</reference>
<dbReference type="Pfam" id="PF25555">
    <property type="entry name" value="RAB3A-like_C"/>
    <property type="match status" value="1"/>
</dbReference>
<dbReference type="SUPFAM" id="SSF144284">
    <property type="entry name" value="Sec2 N-terminal region"/>
    <property type="match status" value="1"/>
</dbReference>
<dbReference type="PANTHER" id="PTHR14430">
    <property type="entry name" value="RABIN3-RELATED"/>
    <property type="match status" value="1"/>
</dbReference>
<comment type="caution">
    <text evidence="4">The sequence shown here is derived from an EMBL/GenBank/DDBJ whole genome shotgun (WGS) entry which is preliminary data.</text>
</comment>
<dbReference type="PANTHER" id="PTHR14430:SF0">
    <property type="entry name" value="SEC2P DOMAIN-CONTAINING PROTEIN"/>
    <property type="match status" value="1"/>
</dbReference>
<keyword evidence="5" id="KW-1185">Reference proteome</keyword>
<dbReference type="GO" id="GO:0006887">
    <property type="term" value="P:exocytosis"/>
    <property type="evidence" value="ECO:0007669"/>
    <property type="project" value="TreeGrafter"/>
</dbReference>
<evidence type="ECO:0000256" key="1">
    <source>
        <dbReference type="ARBA" id="ARBA00023054"/>
    </source>
</evidence>
<dbReference type="InterPro" id="IPR040351">
    <property type="entry name" value="RAB3IL/RAB3IP/Sec2"/>
</dbReference>
<dbReference type="OrthoDB" id="5560525at2759"/>
<dbReference type="Pfam" id="PF06428">
    <property type="entry name" value="Sec2p"/>
    <property type="match status" value="1"/>
</dbReference>
<evidence type="ECO:0000256" key="2">
    <source>
        <dbReference type="SAM" id="MobiDB-lite"/>
    </source>
</evidence>
<evidence type="ECO:0000259" key="3">
    <source>
        <dbReference type="Pfam" id="PF06428"/>
    </source>
</evidence>
<organism evidence="4 5">
    <name type="scientific">Mortierella isabellina</name>
    <name type="common">Filamentous fungus</name>
    <name type="synonym">Umbelopsis isabellina</name>
    <dbReference type="NCBI Taxonomy" id="91625"/>
    <lineage>
        <taxon>Eukaryota</taxon>
        <taxon>Fungi</taxon>
        <taxon>Fungi incertae sedis</taxon>
        <taxon>Mucoromycota</taxon>
        <taxon>Mucoromycotina</taxon>
        <taxon>Umbelopsidomycetes</taxon>
        <taxon>Umbelopsidales</taxon>
        <taxon>Umbelopsidaceae</taxon>
        <taxon>Umbelopsis</taxon>
    </lineage>
</organism>
<gene>
    <name evidence="4" type="ORF">INT43_003593</name>
</gene>
<dbReference type="Gene3D" id="6.10.140.910">
    <property type="match status" value="1"/>
</dbReference>
<dbReference type="GO" id="GO:0070319">
    <property type="term" value="C:Golgi to plasma membrane transport vesicle"/>
    <property type="evidence" value="ECO:0007669"/>
    <property type="project" value="TreeGrafter"/>
</dbReference>
<sequence>MKDVLEPLASGLSIVNIAEDDEEDSRQSDAGFEEDVLPFLLQAQDVVSRLESRVMELEEDLFTIHSKYECDRSEWMIGLQQKDVYIEYLTQRLQKLEYSSRQAILLLSETEKDTSGETADLEGDASNNVSLSLSYLRQAQQINEQNHTSNTISDDEHNEQNGDLITIDQNSSEGHDLDAGTSNVPDNTRSTISLNDDGHKSHNMSSSTLQSSSFCSNCKQLLEQLDHHIEEKAFLKRDLKHLAATLVQEQQTRADVSHAKESLESDVDELGRSLIKVLNQIIMEEAGEQEALLRLNRQYPNMLSNTIMCWESRHQKLLDMKDVIFELDSAIQQSSQISGIPKPAEVDAMAITENGNIQYKESSPRPSNVSEHFLELVNKVSDNYLHVDGRIFTEFTDHIKATAEASKTEGIIIPPTTFMKRIMREDIEPCLFADASGTSWWRSSWYRKKLIDNIATGRCEITQWRADNDQQTTPSPRLLSQSNRASQFTASRHLPPKTKCASCGRTRVCEFRMRLHPTYSVGDPAQLAGIPWLPIDRFCRDRLVAVCDFYGFISYLKQGLMMNVPALSLFKQCLQHLRNMAVARVGSIALFEAERKDIERPSRKNRESIVLDHAGSDSGSSVSVSELTGIAGPRQIVIVH</sequence>
<dbReference type="EMBL" id="JAEPQZ010000006">
    <property type="protein sequence ID" value="KAG2179810.1"/>
    <property type="molecule type" value="Genomic_DNA"/>
</dbReference>
<dbReference type="GO" id="GO:0051286">
    <property type="term" value="C:cell tip"/>
    <property type="evidence" value="ECO:0007669"/>
    <property type="project" value="TreeGrafter"/>
</dbReference>
<proteinExistence type="predicted"/>
<keyword evidence="1" id="KW-0175">Coiled coil</keyword>